<dbReference type="GO" id="GO:0003700">
    <property type="term" value="F:DNA-binding transcription factor activity"/>
    <property type="evidence" value="ECO:0007669"/>
    <property type="project" value="InterPro"/>
</dbReference>
<keyword evidence="1" id="KW-0805">Transcription regulation</keyword>
<comment type="caution">
    <text evidence="5">The sequence shown here is derived from an EMBL/GenBank/DDBJ whole genome shotgun (WGS) entry which is preliminary data.</text>
</comment>
<dbReference type="PANTHER" id="PTHR43537:SF41">
    <property type="entry name" value="TRANSCRIPTIONAL REGULATORY PROTEIN"/>
    <property type="match status" value="1"/>
</dbReference>
<keyword evidence="6" id="KW-1185">Reference proteome</keyword>
<dbReference type="Gene3D" id="1.20.120.530">
    <property type="entry name" value="GntR ligand-binding domain-like"/>
    <property type="match status" value="1"/>
</dbReference>
<sequence length="222" mass="24746">MTAQSPAPRRRETAQQVVLDHVRQLISTGALKPDDRIRQEQLAEELSTSVVPVREALKILEAEGMVQYVPHRGYSVTRLSLAELTETYLVRRLLEDEVVRLGAPKLTAGDFAALEQAMEVMEQAGAAGDLGTMIEANKSFHFLIFAAAQMPLMANYIRMLWQSTDAYRAFYYAEGAARDRVHAEHRRIVDALRAGDIEGAISELHQHREHAVKALSARLGGQ</sequence>
<dbReference type="PROSITE" id="PS50949">
    <property type="entry name" value="HTH_GNTR"/>
    <property type="match status" value="1"/>
</dbReference>
<keyword evidence="2" id="KW-0238">DNA-binding</keyword>
<dbReference type="InterPro" id="IPR000524">
    <property type="entry name" value="Tscrpt_reg_HTH_GntR"/>
</dbReference>
<organism evidence="5 6">
    <name type="scientific">Mycolicibacterium murale</name>
    <dbReference type="NCBI Taxonomy" id="182220"/>
    <lineage>
        <taxon>Bacteria</taxon>
        <taxon>Bacillati</taxon>
        <taxon>Actinomycetota</taxon>
        <taxon>Actinomycetes</taxon>
        <taxon>Mycobacteriales</taxon>
        <taxon>Mycobacteriaceae</taxon>
        <taxon>Mycolicibacterium</taxon>
    </lineage>
</organism>
<dbReference type="InterPro" id="IPR011711">
    <property type="entry name" value="GntR_C"/>
</dbReference>
<gene>
    <name evidence="5" type="ORF">MMUR_59640</name>
</gene>
<evidence type="ECO:0000256" key="1">
    <source>
        <dbReference type="ARBA" id="ARBA00023015"/>
    </source>
</evidence>
<evidence type="ECO:0000256" key="2">
    <source>
        <dbReference type="ARBA" id="ARBA00023125"/>
    </source>
</evidence>
<dbReference type="SUPFAM" id="SSF48008">
    <property type="entry name" value="GntR ligand-binding domain-like"/>
    <property type="match status" value="1"/>
</dbReference>
<dbReference type="PANTHER" id="PTHR43537">
    <property type="entry name" value="TRANSCRIPTIONAL REGULATOR, GNTR FAMILY"/>
    <property type="match status" value="1"/>
</dbReference>
<evidence type="ECO:0000259" key="4">
    <source>
        <dbReference type="PROSITE" id="PS50949"/>
    </source>
</evidence>
<dbReference type="AlphaFoldDB" id="A0A7I9WWR7"/>
<feature type="domain" description="HTH gntR-type" evidence="4">
    <location>
        <begin position="12"/>
        <end position="79"/>
    </location>
</feature>
<evidence type="ECO:0000256" key="3">
    <source>
        <dbReference type="ARBA" id="ARBA00023163"/>
    </source>
</evidence>
<evidence type="ECO:0000313" key="5">
    <source>
        <dbReference type="EMBL" id="GFG61828.1"/>
    </source>
</evidence>
<dbReference type="SMART" id="SM00345">
    <property type="entry name" value="HTH_GNTR"/>
    <property type="match status" value="1"/>
</dbReference>
<reference evidence="5 6" key="1">
    <citation type="journal article" date="2019" name="Emerg. Microbes Infect.">
        <title>Comprehensive subspecies identification of 175 nontuberculous mycobacteria species based on 7547 genomic profiles.</title>
        <authorList>
            <person name="Matsumoto Y."/>
            <person name="Kinjo T."/>
            <person name="Motooka D."/>
            <person name="Nabeya D."/>
            <person name="Jung N."/>
            <person name="Uechi K."/>
            <person name="Horii T."/>
            <person name="Iida T."/>
            <person name="Fujita J."/>
            <person name="Nakamura S."/>
        </authorList>
    </citation>
    <scope>NUCLEOTIDE SEQUENCE [LARGE SCALE GENOMIC DNA]</scope>
    <source>
        <strain evidence="5 6">JCM 13392</strain>
    </source>
</reference>
<name>A0A7I9WWR7_9MYCO</name>
<dbReference type="EMBL" id="BLKT01000003">
    <property type="protein sequence ID" value="GFG61828.1"/>
    <property type="molecule type" value="Genomic_DNA"/>
</dbReference>
<accession>A0A7I9WWR7</accession>
<dbReference type="SUPFAM" id="SSF46785">
    <property type="entry name" value="Winged helix' DNA-binding domain"/>
    <property type="match status" value="1"/>
</dbReference>
<keyword evidence="3" id="KW-0804">Transcription</keyword>
<dbReference type="Proteomes" id="UP000465241">
    <property type="component" value="Unassembled WGS sequence"/>
</dbReference>
<proteinExistence type="predicted"/>
<evidence type="ECO:0000313" key="6">
    <source>
        <dbReference type="Proteomes" id="UP000465241"/>
    </source>
</evidence>
<dbReference type="InterPro" id="IPR036390">
    <property type="entry name" value="WH_DNA-bd_sf"/>
</dbReference>
<dbReference type="RefSeq" id="WP_193491420.1">
    <property type="nucleotide sequence ID" value="NZ_BAAAMC010000014.1"/>
</dbReference>
<dbReference type="Pfam" id="PF07729">
    <property type="entry name" value="FCD"/>
    <property type="match status" value="1"/>
</dbReference>
<dbReference type="GO" id="GO:0003677">
    <property type="term" value="F:DNA binding"/>
    <property type="evidence" value="ECO:0007669"/>
    <property type="project" value="UniProtKB-KW"/>
</dbReference>
<dbReference type="SMART" id="SM00895">
    <property type="entry name" value="FCD"/>
    <property type="match status" value="1"/>
</dbReference>
<dbReference type="InterPro" id="IPR036388">
    <property type="entry name" value="WH-like_DNA-bd_sf"/>
</dbReference>
<dbReference type="InterPro" id="IPR008920">
    <property type="entry name" value="TF_FadR/GntR_C"/>
</dbReference>
<protein>
    <submittedName>
        <fullName evidence="5">GntR family transcriptional regulator</fullName>
    </submittedName>
</protein>
<dbReference type="CDD" id="cd07377">
    <property type="entry name" value="WHTH_GntR"/>
    <property type="match status" value="1"/>
</dbReference>
<dbReference type="Pfam" id="PF00392">
    <property type="entry name" value="GntR"/>
    <property type="match status" value="1"/>
</dbReference>
<dbReference type="Gene3D" id="1.10.10.10">
    <property type="entry name" value="Winged helix-like DNA-binding domain superfamily/Winged helix DNA-binding domain"/>
    <property type="match status" value="1"/>
</dbReference>